<protein>
    <submittedName>
        <fullName evidence="1">Uncharacterized protein</fullName>
    </submittedName>
</protein>
<name>A0A172XXZ2_9FLAO</name>
<dbReference type="AlphaFoldDB" id="A0A172XXZ2"/>
<dbReference type="RefSeq" id="WP_066756127.1">
    <property type="nucleotide sequence ID" value="NZ_CP015199.1"/>
</dbReference>
<organism evidence="1 2">
    <name type="scientific">Chryseobacterium glaciei</name>
    <dbReference type="NCBI Taxonomy" id="1685010"/>
    <lineage>
        <taxon>Bacteria</taxon>
        <taxon>Pseudomonadati</taxon>
        <taxon>Bacteroidota</taxon>
        <taxon>Flavobacteriia</taxon>
        <taxon>Flavobacteriales</taxon>
        <taxon>Weeksellaceae</taxon>
        <taxon>Chryseobacterium group</taxon>
        <taxon>Chryseobacterium</taxon>
    </lineage>
</organism>
<reference evidence="1 2" key="1">
    <citation type="submission" date="2016-04" db="EMBL/GenBank/DDBJ databases">
        <title>Complete Genome Sequence of Chryseobacterium sp. IHBB 10212.</title>
        <authorList>
            <person name="Pal M."/>
            <person name="Swarnkar M.K."/>
            <person name="Kaushal K."/>
            <person name="Chhibber S."/>
            <person name="Singh A.K."/>
            <person name="Gulati A."/>
        </authorList>
    </citation>
    <scope>NUCLEOTIDE SEQUENCE [LARGE SCALE GENOMIC DNA]</scope>
    <source>
        <strain evidence="1 2">IHBB 10212</strain>
    </source>
</reference>
<accession>A0A172XXZ2</accession>
<keyword evidence="2" id="KW-1185">Reference proteome</keyword>
<dbReference type="Proteomes" id="UP000077824">
    <property type="component" value="Chromosome"/>
</dbReference>
<dbReference type="EMBL" id="CP015199">
    <property type="protein sequence ID" value="ANF51732.1"/>
    <property type="molecule type" value="Genomic_DNA"/>
</dbReference>
<evidence type="ECO:0000313" key="1">
    <source>
        <dbReference type="EMBL" id="ANF51732.1"/>
    </source>
</evidence>
<gene>
    <name evidence="1" type="ORF">A0O34_15005</name>
</gene>
<sequence length="138" mass="16576">MKTELSKQIKNLNVEELVKQMFPFSENYVVIHKFYTKRGIAGWPTWFIVIYTGELLNDYLLFTICEHSSFTNMKYLKPNFKLDSFIHQVSKASGENELFTFFNKNNFVEQEYFLQVNEMKRLYDYLDQHGIILFEPTE</sequence>
<dbReference type="KEGG" id="chh:A0O34_15005"/>
<dbReference type="STRING" id="1685010.A0O34_15005"/>
<proteinExistence type="predicted"/>
<evidence type="ECO:0000313" key="2">
    <source>
        <dbReference type="Proteomes" id="UP000077824"/>
    </source>
</evidence>